<evidence type="ECO:0000313" key="1">
    <source>
        <dbReference type="EMBL" id="EMO51808.1"/>
    </source>
</evidence>
<comment type="caution">
    <text evidence="1">The sequence shown here is derived from an EMBL/GenBank/DDBJ whole genome shotgun (WGS) entry which is preliminary data.</text>
</comment>
<evidence type="ECO:0000313" key="2">
    <source>
        <dbReference type="Proteomes" id="UP000012112"/>
    </source>
</evidence>
<protein>
    <submittedName>
        <fullName evidence="1">Uncharacterized protein</fullName>
    </submittedName>
</protein>
<sequence length="53" mass="6253">MFFCHFLYSQIDSFFSFAKDRFCTLELLKNSIMAIIKTATVSIKQEIDGRIHF</sequence>
<accession>M6VQF3</accession>
<name>M6VQF3_9LEPT</name>
<gene>
    <name evidence="1" type="ORF">LEP1GSC172_2582</name>
</gene>
<dbReference type="AlphaFoldDB" id="M6VQF3"/>
<proteinExistence type="predicted"/>
<organism evidence="1 2">
    <name type="scientific">Leptospira noguchii</name>
    <dbReference type="NCBI Taxonomy" id="28182"/>
    <lineage>
        <taxon>Bacteria</taxon>
        <taxon>Pseudomonadati</taxon>
        <taxon>Spirochaetota</taxon>
        <taxon>Spirochaetia</taxon>
        <taxon>Leptospirales</taxon>
        <taxon>Leptospiraceae</taxon>
        <taxon>Leptospira</taxon>
    </lineage>
</organism>
<dbReference type="EMBL" id="AKWD02000064">
    <property type="protein sequence ID" value="EMO51808.1"/>
    <property type="molecule type" value="Genomic_DNA"/>
</dbReference>
<reference evidence="1 2" key="1">
    <citation type="submission" date="2013-01" db="EMBL/GenBank/DDBJ databases">
        <authorList>
            <person name="Harkins D.M."/>
            <person name="Durkin A.S."/>
            <person name="Brinkac L.M."/>
            <person name="Haft D.H."/>
            <person name="Selengut J.D."/>
            <person name="Sanka R."/>
            <person name="DePew J."/>
            <person name="Purushe J."/>
            <person name="Matthias M.A."/>
            <person name="Vinetz J.M."/>
            <person name="Sutton G.G."/>
            <person name="Nierman W.C."/>
            <person name="Fouts D.E."/>
        </authorList>
    </citation>
    <scope>NUCLEOTIDE SEQUENCE [LARGE SCALE GENOMIC DNA]</scope>
    <source>
        <strain evidence="1 2">HAI1536</strain>
    </source>
</reference>
<dbReference type="Proteomes" id="UP000012112">
    <property type="component" value="Unassembled WGS sequence"/>
</dbReference>